<proteinExistence type="predicted"/>
<feature type="non-terminal residue" evidence="2">
    <location>
        <position position="1"/>
    </location>
</feature>
<evidence type="ECO:0000313" key="2">
    <source>
        <dbReference type="EMBL" id="SVD26394.1"/>
    </source>
</evidence>
<gene>
    <name evidence="2" type="ORF">METZ01_LOCUS379248</name>
</gene>
<reference evidence="2" key="1">
    <citation type="submission" date="2018-05" db="EMBL/GenBank/DDBJ databases">
        <authorList>
            <person name="Lanie J.A."/>
            <person name="Ng W.-L."/>
            <person name="Kazmierczak K.M."/>
            <person name="Andrzejewski T.M."/>
            <person name="Davidsen T.M."/>
            <person name="Wayne K.J."/>
            <person name="Tettelin H."/>
            <person name="Glass J.I."/>
            <person name="Rusch D."/>
            <person name="Podicherti R."/>
            <person name="Tsui H.-C.T."/>
            <person name="Winkler M.E."/>
        </authorList>
    </citation>
    <scope>NUCLEOTIDE SEQUENCE</scope>
</reference>
<organism evidence="2">
    <name type="scientific">marine metagenome</name>
    <dbReference type="NCBI Taxonomy" id="408172"/>
    <lineage>
        <taxon>unclassified sequences</taxon>
        <taxon>metagenomes</taxon>
        <taxon>ecological metagenomes</taxon>
    </lineage>
</organism>
<name>A0A382TWF8_9ZZZZ</name>
<dbReference type="EMBL" id="UINC01139687">
    <property type="protein sequence ID" value="SVD26394.1"/>
    <property type="molecule type" value="Genomic_DNA"/>
</dbReference>
<sequence>VLSAFLIFVTFIPACRILIDRRYEAKGQTLLSDTNEKIIRGRKAATNAAHGEVELQSPQALRGQRAETSIGYQ</sequence>
<evidence type="ECO:0000256" key="1">
    <source>
        <dbReference type="SAM" id="MobiDB-lite"/>
    </source>
</evidence>
<feature type="region of interest" description="Disordered" evidence="1">
    <location>
        <begin position="54"/>
        <end position="73"/>
    </location>
</feature>
<dbReference type="AlphaFoldDB" id="A0A382TWF8"/>
<protein>
    <submittedName>
        <fullName evidence="2">Uncharacterized protein</fullName>
    </submittedName>
</protein>
<accession>A0A382TWF8</accession>